<keyword evidence="2" id="KW-1133">Transmembrane helix</keyword>
<protein>
    <recommendedName>
        <fullName evidence="3">Ig-like domain-containing protein</fullName>
    </recommendedName>
</protein>
<dbReference type="SUPFAM" id="SSF48726">
    <property type="entry name" value="Immunoglobulin"/>
    <property type="match status" value="1"/>
</dbReference>
<dbReference type="InterPro" id="IPR007110">
    <property type="entry name" value="Ig-like_dom"/>
</dbReference>
<name>A0A553PDC3_TIGCA</name>
<evidence type="ECO:0000256" key="1">
    <source>
        <dbReference type="SAM" id="MobiDB-lite"/>
    </source>
</evidence>
<reference evidence="4 5" key="1">
    <citation type="journal article" date="2018" name="Nat. Ecol. Evol.">
        <title>Genomic signatures of mitonuclear coevolution across populations of Tigriopus californicus.</title>
        <authorList>
            <person name="Barreto F.S."/>
            <person name="Watson E.T."/>
            <person name="Lima T.G."/>
            <person name="Willett C.S."/>
            <person name="Edmands S."/>
            <person name="Li W."/>
            <person name="Burton R.S."/>
        </authorList>
    </citation>
    <scope>NUCLEOTIDE SEQUENCE [LARGE SCALE GENOMIC DNA]</scope>
    <source>
        <strain evidence="4 5">San Diego</strain>
    </source>
</reference>
<dbReference type="InterPro" id="IPR013783">
    <property type="entry name" value="Ig-like_fold"/>
</dbReference>
<keyword evidence="5" id="KW-1185">Reference proteome</keyword>
<dbReference type="EMBL" id="VCGU01000005">
    <property type="protein sequence ID" value="TRY75683.1"/>
    <property type="molecule type" value="Genomic_DNA"/>
</dbReference>
<proteinExistence type="predicted"/>
<dbReference type="AlphaFoldDB" id="A0A553PDC3"/>
<dbReference type="STRING" id="6832.A0A553PDC3"/>
<feature type="transmembrane region" description="Helical" evidence="2">
    <location>
        <begin position="178"/>
        <end position="204"/>
    </location>
</feature>
<dbReference type="InterPro" id="IPR036179">
    <property type="entry name" value="Ig-like_dom_sf"/>
</dbReference>
<dbReference type="Gene3D" id="2.60.40.10">
    <property type="entry name" value="Immunoglobulins"/>
    <property type="match status" value="1"/>
</dbReference>
<evidence type="ECO:0000313" key="5">
    <source>
        <dbReference type="Proteomes" id="UP000318571"/>
    </source>
</evidence>
<feature type="domain" description="Ig-like" evidence="3">
    <location>
        <begin position="21"/>
        <end position="140"/>
    </location>
</feature>
<dbReference type="Proteomes" id="UP000318571">
    <property type="component" value="Chromosome 2"/>
</dbReference>
<feature type="region of interest" description="Disordered" evidence="1">
    <location>
        <begin position="1"/>
        <end position="36"/>
    </location>
</feature>
<organism evidence="4 5">
    <name type="scientific">Tigriopus californicus</name>
    <name type="common">Marine copepod</name>
    <dbReference type="NCBI Taxonomy" id="6832"/>
    <lineage>
        <taxon>Eukaryota</taxon>
        <taxon>Metazoa</taxon>
        <taxon>Ecdysozoa</taxon>
        <taxon>Arthropoda</taxon>
        <taxon>Crustacea</taxon>
        <taxon>Multicrustacea</taxon>
        <taxon>Hexanauplia</taxon>
        <taxon>Copepoda</taxon>
        <taxon>Harpacticoida</taxon>
        <taxon>Harpacticidae</taxon>
        <taxon>Tigriopus</taxon>
    </lineage>
</organism>
<evidence type="ECO:0000313" key="4">
    <source>
        <dbReference type="EMBL" id="TRY75683.1"/>
    </source>
</evidence>
<keyword evidence="2" id="KW-0812">Transmembrane</keyword>
<comment type="caution">
    <text evidence="4">The sequence shown here is derived from an EMBL/GenBank/DDBJ whole genome shotgun (WGS) entry which is preliminary data.</text>
</comment>
<feature type="compositionally biased region" description="Polar residues" evidence="1">
    <location>
        <begin position="161"/>
        <end position="172"/>
    </location>
</feature>
<accession>A0A553PDC3</accession>
<gene>
    <name evidence="4" type="ORF">TCAL_14601</name>
</gene>
<sequence>MHAWKQLGPGKRDFEGASMTPQILGPTKVNRSLDLGDENPKDATDEFYLRCEVLSLDQTQIQWLKQIPNKTHAQNKNKTVEVFDYVFEIVPTTIFEKGEDGFYNASLLINVKELQSSVQGRYICLVNNPDGHAYKEVFLHLRGTSKWQSGSHNSESRLEPNPNSIATQQNSEPMSGSISMALVISVPLISLTLLCGLLFFAFCVQKPNSSGQNKAKDGSTQQLRAVLHVNPLNETSPYATSLVDPISAKTGSNSATDWLNTCKTLQGSPFQPLRPHHWRPLSADKDEYVEIALQGSVKMPSDPNEEEWVEVSNKANQTPSHWVYSDMISGNSELIYPLLDTDGSNSKDGTFNTYLMDNYSFPKDNDSALCSASTSMTNSPLILRQPRKPYLSGLAQQQRILGGSAQHLYQNTGCRPVCPGSPLTASVGRSPHQKLTNPVFHQSKHISLKDIHPEYFAVLKTGSERSISDGKSNNLRQVSTDIYARPPSDHFYFKIQDGKTEFL</sequence>
<dbReference type="PROSITE" id="PS50835">
    <property type="entry name" value="IG_LIKE"/>
    <property type="match status" value="1"/>
</dbReference>
<keyword evidence="2" id="KW-0472">Membrane</keyword>
<feature type="region of interest" description="Disordered" evidence="1">
    <location>
        <begin position="147"/>
        <end position="172"/>
    </location>
</feature>
<evidence type="ECO:0000259" key="3">
    <source>
        <dbReference type="PROSITE" id="PS50835"/>
    </source>
</evidence>
<evidence type="ECO:0000256" key="2">
    <source>
        <dbReference type="SAM" id="Phobius"/>
    </source>
</evidence>